<dbReference type="EMBL" id="WIAO01000063">
    <property type="protein sequence ID" value="MQM28867.1"/>
    <property type="molecule type" value="Genomic_DNA"/>
</dbReference>
<name>A0A6L5GGN6_9ACTN</name>
<dbReference type="AlphaFoldDB" id="A0A6L5GGN6"/>
<accession>A0A6L5GGN6</accession>
<protein>
    <recommendedName>
        <fullName evidence="3">CopG family transcriptional regulator</fullName>
    </recommendedName>
</protein>
<evidence type="ECO:0008006" key="3">
    <source>
        <dbReference type="Google" id="ProtNLM"/>
    </source>
</evidence>
<organism evidence="1 2">
    <name type="scientific">Glycomyces albidus</name>
    <dbReference type="NCBI Taxonomy" id="2656774"/>
    <lineage>
        <taxon>Bacteria</taxon>
        <taxon>Bacillati</taxon>
        <taxon>Actinomycetota</taxon>
        <taxon>Actinomycetes</taxon>
        <taxon>Glycomycetales</taxon>
        <taxon>Glycomycetaceae</taxon>
        <taxon>Glycomyces</taxon>
    </lineage>
</organism>
<sequence>MARHNINISEEVWQLAAASGNASAYIENAVRAKYLREVQDEANAVVAALPQSEIDDWMAWGASILDHSTEDNR</sequence>
<evidence type="ECO:0000313" key="2">
    <source>
        <dbReference type="Proteomes" id="UP000477750"/>
    </source>
</evidence>
<dbReference type="Proteomes" id="UP000477750">
    <property type="component" value="Unassembled WGS sequence"/>
</dbReference>
<dbReference type="RefSeq" id="WP_153027947.1">
    <property type="nucleotide sequence ID" value="NZ_WIAO01000063.1"/>
</dbReference>
<proteinExistence type="predicted"/>
<gene>
    <name evidence="1" type="ORF">GFD30_25380</name>
</gene>
<keyword evidence="2" id="KW-1185">Reference proteome</keyword>
<evidence type="ECO:0000313" key="1">
    <source>
        <dbReference type="EMBL" id="MQM28867.1"/>
    </source>
</evidence>
<comment type="caution">
    <text evidence="1">The sequence shown here is derived from an EMBL/GenBank/DDBJ whole genome shotgun (WGS) entry which is preliminary data.</text>
</comment>
<reference evidence="1 2" key="1">
    <citation type="submission" date="2019-10" db="EMBL/GenBank/DDBJ databases">
        <title>Glycomyces albidus sp. nov., a novel actinomycete isolated from rhizosphere soil of wheat (Triticum aestivum L.).</title>
        <authorList>
            <person name="Qian L."/>
        </authorList>
    </citation>
    <scope>NUCLEOTIDE SEQUENCE [LARGE SCALE GENOMIC DNA]</scope>
    <source>
        <strain evidence="1 2">NEAU-7082</strain>
    </source>
</reference>